<evidence type="ECO:0000313" key="2">
    <source>
        <dbReference type="Proteomes" id="UP001162483"/>
    </source>
</evidence>
<organism evidence="1 2">
    <name type="scientific">Staurois parvus</name>
    <dbReference type="NCBI Taxonomy" id="386267"/>
    <lineage>
        <taxon>Eukaryota</taxon>
        <taxon>Metazoa</taxon>
        <taxon>Chordata</taxon>
        <taxon>Craniata</taxon>
        <taxon>Vertebrata</taxon>
        <taxon>Euteleostomi</taxon>
        <taxon>Amphibia</taxon>
        <taxon>Batrachia</taxon>
        <taxon>Anura</taxon>
        <taxon>Neobatrachia</taxon>
        <taxon>Ranoidea</taxon>
        <taxon>Ranidae</taxon>
        <taxon>Staurois</taxon>
    </lineage>
</organism>
<comment type="caution">
    <text evidence="1">The sequence shown here is derived from an EMBL/GenBank/DDBJ whole genome shotgun (WGS) entry which is preliminary data.</text>
</comment>
<protein>
    <submittedName>
        <fullName evidence="1">Uncharacterized protein</fullName>
    </submittedName>
</protein>
<gene>
    <name evidence="1" type="ORF">SPARVUS_LOCUS11404830</name>
</gene>
<keyword evidence="2" id="KW-1185">Reference proteome</keyword>
<sequence>MGELFHKSGQRWLILCAPTTKREDGGCAALMSSNVTEPFIPNFQITDVSWPWNPWGGFTKTGGCKIRCGCAWQPISFTNDGALFLQLTPMMGHYSFH</sequence>
<dbReference type="EMBL" id="CATNWA010016441">
    <property type="protein sequence ID" value="CAI9592660.1"/>
    <property type="molecule type" value="Genomic_DNA"/>
</dbReference>
<evidence type="ECO:0000313" key="1">
    <source>
        <dbReference type="EMBL" id="CAI9592660.1"/>
    </source>
</evidence>
<dbReference type="Proteomes" id="UP001162483">
    <property type="component" value="Unassembled WGS sequence"/>
</dbReference>
<reference evidence="1" key="1">
    <citation type="submission" date="2023-05" db="EMBL/GenBank/DDBJ databases">
        <authorList>
            <person name="Stuckert A."/>
        </authorList>
    </citation>
    <scope>NUCLEOTIDE SEQUENCE</scope>
</reference>
<accession>A0ABN9F6K3</accession>
<proteinExistence type="predicted"/>
<name>A0ABN9F6K3_9NEOB</name>